<evidence type="ECO:0000256" key="2">
    <source>
        <dbReference type="ARBA" id="ARBA00022790"/>
    </source>
</evidence>
<dbReference type="PANTHER" id="PTHR15350:SF5">
    <property type="entry name" value="COP9 SIGNALOSOME COMPLEX SUBUNIT 7"/>
    <property type="match status" value="1"/>
</dbReference>
<evidence type="ECO:0000259" key="5">
    <source>
        <dbReference type="PROSITE" id="PS50842"/>
    </source>
</evidence>
<evidence type="ECO:0000313" key="6">
    <source>
        <dbReference type="EMBL" id="PSC68274.1"/>
    </source>
</evidence>
<evidence type="ECO:0000256" key="3">
    <source>
        <dbReference type="SAM" id="MobiDB-lite"/>
    </source>
</evidence>
<dbReference type="Gene3D" id="2.40.40.10">
    <property type="entry name" value="RlpA-like domain"/>
    <property type="match status" value="1"/>
</dbReference>
<feature type="domain" description="PCI" evidence="4">
    <location>
        <begin position="1"/>
        <end position="155"/>
    </location>
</feature>
<dbReference type="PANTHER" id="PTHR15350">
    <property type="entry name" value="COP9 SIGNALOSOME COMPLEX SUBUNIT 7/DENDRITIC CELL PROTEIN GA17"/>
    <property type="match status" value="1"/>
</dbReference>
<organism evidence="6 7">
    <name type="scientific">Micractinium conductrix</name>
    <dbReference type="NCBI Taxonomy" id="554055"/>
    <lineage>
        <taxon>Eukaryota</taxon>
        <taxon>Viridiplantae</taxon>
        <taxon>Chlorophyta</taxon>
        <taxon>core chlorophytes</taxon>
        <taxon>Trebouxiophyceae</taxon>
        <taxon>Chlorellales</taxon>
        <taxon>Chlorellaceae</taxon>
        <taxon>Chlorella clade</taxon>
        <taxon>Micractinium</taxon>
    </lineage>
</organism>
<dbReference type="AlphaFoldDB" id="A0A2P6V2J5"/>
<protein>
    <submittedName>
        <fullName evidence="6">COP9 signalosome complex subunit 7 isoform X1</fullName>
    </submittedName>
</protein>
<feature type="region of interest" description="Disordered" evidence="3">
    <location>
        <begin position="245"/>
        <end position="271"/>
    </location>
</feature>
<dbReference type="Proteomes" id="UP000239649">
    <property type="component" value="Unassembled WGS sequence"/>
</dbReference>
<dbReference type="OrthoDB" id="10265275at2759"/>
<dbReference type="Pfam" id="PF22514">
    <property type="entry name" value="EXPB1_D1"/>
    <property type="match status" value="1"/>
</dbReference>
<dbReference type="InterPro" id="IPR000717">
    <property type="entry name" value="PCI_dom"/>
</dbReference>
<keyword evidence="2" id="KW-0736">Signalosome</keyword>
<dbReference type="InterPro" id="IPR045237">
    <property type="entry name" value="COPS7/eIF3m"/>
</dbReference>
<proteinExistence type="inferred from homology"/>
<evidence type="ECO:0000259" key="4">
    <source>
        <dbReference type="PROSITE" id="PS50250"/>
    </source>
</evidence>
<feature type="domain" description="Expansin-like EG45" evidence="5">
    <location>
        <begin position="305"/>
        <end position="431"/>
    </location>
</feature>
<accession>A0A2P6V2J5</accession>
<evidence type="ECO:0000313" key="7">
    <source>
        <dbReference type="Proteomes" id="UP000239649"/>
    </source>
</evidence>
<dbReference type="InterPro" id="IPR007112">
    <property type="entry name" value="Expansin/allergen_DPBB_dom"/>
</dbReference>
<dbReference type="SMART" id="SM00837">
    <property type="entry name" value="DPBB_1"/>
    <property type="match status" value="1"/>
</dbReference>
<dbReference type="Pfam" id="PF22061">
    <property type="entry name" value="CSN7_HB_subdom"/>
    <property type="match status" value="1"/>
</dbReference>
<dbReference type="PROSITE" id="PS50250">
    <property type="entry name" value="PCI"/>
    <property type="match status" value="1"/>
</dbReference>
<gene>
    <name evidence="6" type="ORF">C2E20_8146</name>
</gene>
<name>A0A2P6V2J5_9CHLO</name>
<dbReference type="PROSITE" id="PS50842">
    <property type="entry name" value="EXPANSIN_EG45"/>
    <property type="match status" value="1"/>
</dbReference>
<dbReference type="CDD" id="cd22271">
    <property type="entry name" value="DPBB_EXP_N-like"/>
    <property type="match status" value="1"/>
</dbReference>
<dbReference type="SMART" id="SM00088">
    <property type="entry name" value="PINT"/>
    <property type="match status" value="1"/>
</dbReference>
<comment type="caution">
    <text evidence="6">The sequence shown here is derived from an EMBL/GenBank/DDBJ whole genome shotgun (WGS) entry which is preliminary data.</text>
</comment>
<dbReference type="SUPFAM" id="SSF50685">
    <property type="entry name" value="Barwin-like endoglucanases"/>
    <property type="match status" value="1"/>
</dbReference>
<keyword evidence="7" id="KW-1185">Reference proteome</keyword>
<comment type="similarity">
    <text evidence="1">Belongs to the CSN7/EIF3M family. CSN7 subfamily.</text>
</comment>
<sequence>MDNSLKVEQFLLLAKHARGLALVDLIGKCTAEPGLYTFGEILSLPGVQELQSSEHAAAYKLLQLYAYGTWKDYRADASRYPPLSEVQQHKLKLLSLVSAADGARTLSYEALMTAAELPNVRALEDALITDCFYSGLLRGTLDQRNRCLHVEAAFCRDVRPADLAGAAGALGEWLAAANGVLRGIEERIDWTANAAAAAERQRGETAAALDAERKSIRTTIELQAQADSSGMLMDEQEGFSLAELEGAQDTRPGPSSGRHTKRRSGATSGAAGKRCYRHLLDTNGPTDEEGFFTNGRATWFEHPHTGSCGYGKLDGYKFGRDAVAAMPDVNPDYKAGACGRCYELKCRGIRALSADGSVDLDRSDACYDSTTRIVIQIVDTCPCKGNEKWCCGDAGLVHFDLSDGAFARLAPQGKGIIGLAWRPVPCELAGNGTASEQDWQEMEQAVDAGASLEVFAGGELGQGWKKTVYGDDLKAMYTYDSSLVPVEQGGRALCTTVGQYGGFDFHTAAESTTVFENGEAVEYWVRAPAGGSGIGDLVMRLGNVIGRTCTKEVSVSAGLTQDVVDGWTRVYHPISAFECKDMGDYGATPSQLNRLQWENKQSGKQGICVKDVKIVPRVASFDGAGRR</sequence>
<reference evidence="6 7" key="1">
    <citation type="journal article" date="2018" name="Plant J.">
        <title>Genome sequences of Chlorella sorokiniana UTEX 1602 and Micractinium conductrix SAG 241.80: implications to maltose excretion by a green alga.</title>
        <authorList>
            <person name="Arriola M.B."/>
            <person name="Velmurugan N."/>
            <person name="Zhang Y."/>
            <person name="Plunkett M.H."/>
            <person name="Hondzo H."/>
            <person name="Barney B.M."/>
        </authorList>
    </citation>
    <scope>NUCLEOTIDE SEQUENCE [LARGE SCALE GENOMIC DNA]</scope>
    <source>
        <strain evidence="6 7">SAG 241.80</strain>
    </source>
</reference>
<dbReference type="STRING" id="554055.A0A2P6V2J5"/>
<dbReference type="InterPro" id="IPR036908">
    <property type="entry name" value="RlpA-like_sf"/>
</dbReference>
<dbReference type="EMBL" id="LHPF02000039">
    <property type="protein sequence ID" value="PSC68274.1"/>
    <property type="molecule type" value="Genomic_DNA"/>
</dbReference>
<dbReference type="GO" id="GO:0008180">
    <property type="term" value="C:COP9 signalosome"/>
    <property type="evidence" value="ECO:0007669"/>
    <property type="project" value="UniProtKB-KW"/>
</dbReference>
<evidence type="ECO:0000256" key="1">
    <source>
        <dbReference type="ARBA" id="ARBA00008482"/>
    </source>
</evidence>